<dbReference type="Gene3D" id="3.40.50.300">
    <property type="entry name" value="P-loop containing nucleotide triphosphate hydrolases"/>
    <property type="match status" value="1"/>
</dbReference>
<dbReference type="GO" id="GO:0005524">
    <property type="term" value="F:ATP binding"/>
    <property type="evidence" value="ECO:0007669"/>
    <property type="project" value="InterPro"/>
</dbReference>
<dbReference type="SUPFAM" id="SSF52540">
    <property type="entry name" value="P-loop containing nucleoside triphosphate hydrolases"/>
    <property type="match status" value="1"/>
</dbReference>
<evidence type="ECO:0000313" key="5">
    <source>
        <dbReference type="Proteomes" id="UP000307173"/>
    </source>
</evidence>
<name>A0A4V4NFI2_9ASCO</name>
<organism evidence="4 5">
    <name type="scientific">Pichia inconspicua</name>
    <dbReference type="NCBI Taxonomy" id="52247"/>
    <lineage>
        <taxon>Eukaryota</taxon>
        <taxon>Fungi</taxon>
        <taxon>Dikarya</taxon>
        <taxon>Ascomycota</taxon>
        <taxon>Saccharomycotina</taxon>
        <taxon>Pichiomycetes</taxon>
        <taxon>Pichiales</taxon>
        <taxon>Pichiaceae</taxon>
        <taxon>Pichia</taxon>
    </lineage>
</organism>
<proteinExistence type="predicted"/>
<keyword evidence="1" id="KW-0813">Transport</keyword>
<dbReference type="AlphaFoldDB" id="A0A4V4NFI2"/>
<dbReference type="Pfam" id="PF00005">
    <property type="entry name" value="ABC_tran"/>
    <property type="match status" value="1"/>
</dbReference>
<accession>A0A4V4NFI2</accession>
<sequence length="268" mass="30091">MDSISVDKYSSTGQYSDNNHVYQGFDADVDDEVRSLARQFTHCSELNNENDDYNNPRADNRSINSSAGLIRVLTSMSQVPGVIPIDSNIDPKLDPDSDQFDAKFWVKNMRKLIDSDTDHYKPISLGFAAKNLVARGVSSDADYQSDFLNYPFKIARDLYLNNFRNNDPTRYFEILKSMDVLVKPGTLTVVLGRPGAGCSTFLKTIAAQTYGFKVDPNSTISYDGLTQKEIKKNYRGEVIFSAETDNHFPNMTVGETLEFAALMRTPQN</sequence>
<evidence type="ECO:0000256" key="1">
    <source>
        <dbReference type="ARBA" id="ARBA00022448"/>
    </source>
</evidence>
<dbReference type="Pfam" id="PF14510">
    <property type="entry name" value="ABC_trans_N"/>
    <property type="match status" value="1"/>
</dbReference>
<keyword evidence="5" id="KW-1185">Reference proteome</keyword>
<gene>
    <name evidence="4" type="ORF">CANINC_003177</name>
</gene>
<dbReference type="InterPro" id="IPR027417">
    <property type="entry name" value="P-loop_NTPase"/>
</dbReference>
<dbReference type="Proteomes" id="UP000307173">
    <property type="component" value="Unassembled WGS sequence"/>
</dbReference>
<evidence type="ECO:0008006" key="6">
    <source>
        <dbReference type="Google" id="ProtNLM"/>
    </source>
</evidence>
<dbReference type="STRING" id="52247.A0A4V4NFI2"/>
<dbReference type="EMBL" id="SELW01000525">
    <property type="protein sequence ID" value="TID23276.1"/>
    <property type="molecule type" value="Genomic_DNA"/>
</dbReference>
<feature type="domain" description="ABC transporter" evidence="2">
    <location>
        <begin position="175"/>
        <end position="256"/>
    </location>
</feature>
<dbReference type="GO" id="GO:0016887">
    <property type="term" value="F:ATP hydrolysis activity"/>
    <property type="evidence" value="ECO:0007669"/>
    <property type="project" value="InterPro"/>
</dbReference>
<reference evidence="4 5" key="1">
    <citation type="journal article" date="2019" name="Front. Genet.">
        <title>Whole-Genome Sequencing of the Opportunistic Yeast Pathogen Candida inconspicua Uncovers Its Hybrid Origin.</title>
        <authorList>
            <person name="Mixao V."/>
            <person name="Hansen A.P."/>
            <person name="Saus E."/>
            <person name="Boekhout T."/>
            <person name="Lass-Florl C."/>
            <person name="Gabaldon T."/>
        </authorList>
    </citation>
    <scope>NUCLEOTIDE SEQUENCE [LARGE SCALE GENOMIC DNA]</scope>
    <source>
        <strain evidence="4 5">CBS 180</strain>
    </source>
</reference>
<feature type="domain" description="Pleiotropic ABC efflux transporter N-terminal" evidence="3">
    <location>
        <begin position="36"/>
        <end position="149"/>
    </location>
</feature>
<protein>
    <recommendedName>
        <fullName evidence="6">ABC transporter domain-containing protein</fullName>
    </recommendedName>
</protein>
<evidence type="ECO:0000313" key="4">
    <source>
        <dbReference type="EMBL" id="TID23276.1"/>
    </source>
</evidence>
<dbReference type="OrthoDB" id="4091233at2759"/>
<comment type="caution">
    <text evidence="4">The sequence shown here is derived from an EMBL/GenBank/DDBJ whole genome shotgun (WGS) entry which is preliminary data.</text>
</comment>
<feature type="non-terminal residue" evidence="4">
    <location>
        <position position="268"/>
    </location>
</feature>
<dbReference type="InterPro" id="IPR029481">
    <property type="entry name" value="ABC_trans_N"/>
</dbReference>
<evidence type="ECO:0000259" key="2">
    <source>
        <dbReference type="Pfam" id="PF00005"/>
    </source>
</evidence>
<dbReference type="InterPro" id="IPR003439">
    <property type="entry name" value="ABC_transporter-like_ATP-bd"/>
</dbReference>
<evidence type="ECO:0000259" key="3">
    <source>
        <dbReference type="Pfam" id="PF14510"/>
    </source>
</evidence>
<dbReference type="PANTHER" id="PTHR19241">
    <property type="entry name" value="ATP-BINDING CASSETTE TRANSPORTER"/>
    <property type="match status" value="1"/>
</dbReference>